<keyword evidence="1" id="KW-0732">Signal</keyword>
<dbReference type="RefSeq" id="WP_203819557.1">
    <property type="nucleotide sequence ID" value="NZ_BAAABP010000052.1"/>
</dbReference>
<organism evidence="2 3">
    <name type="scientific">Paractinoplanes ferrugineus</name>
    <dbReference type="NCBI Taxonomy" id="113564"/>
    <lineage>
        <taxon>Bacteria</taxon>
        <taxon>Bacillati</taxon>
        <taxon>Actinomycetota</taxon>
        <taxon>Actinomycetes</taxon>
        <taxon>Micromonosporales</taxon>
        <taxon>Micromonosporaceae</taxon>
        <taxon>Paractinoplanes</taxon>
    </lineage>
</organism>
<gene>
    <name evidence="2" type="ORF">Afe05nite_49430</name>
</gene>
<comment type="caution">
    <text evidence="2">The sequence shown here is derived from an EMBL/GenBank/DDBJ whole genome shotgun (WGS) entry which is preliminary data.</text>
</comment>
<proteinExistence type="predicted"/>
<evidence type="ECO:0000256" key="1">
    <source>
        <dbReference type="SAM" id="SignalP"/>
    </source>
</evidence>
<name>A0A919J370_9ACTN</name>
<sequence length="151" mass="15731">MRKFARIVRPGLAGIAASLVVALPLAVASPAQAATKCGAKKTVRVSIQYQACDSNNSSGHRVDGFAKVQNNHGSSVKIKFDDGFTVNGGSIQWSPNTPASVTVPAGASQVSDVLGFAYCHSGDSIGFVFRVWNNDTDSWGATSYATPVPCP</sequence>
<reference evidence="2" key="1">
    <citation type="submission" date="2021-01" db="EMBL/GenBank/DDBJ databases">
        <title>Whole genome shotgun sequence of Actinoplanes ferrugineus NBRC 15555.</title>
        <authorList>
            <person name="Komaki H."/>
            <person name="Tamura T."/>
        </authorList>
    </citation>
    <scope>NUCLEOTIDE SEQUENCE</scope>
    <source>
        <strain evidence="2">NBRC 15555</strain>
    </source>
</reference>
<dbReference type="EMBL" id="BOMM01000047">
    <property type="protein sequence ID" value="GIE13103.1"/>
    <property type="molecule type" value="Genomic_DNA"/>
</dbReference>
<feature type="chain" id="PRO_5036881009" evidence="1">
    <location>
        <begin position="34"/>
        <end position="151"/>
    </location>
</feature>
<keyword evidence="3" id="KW-1185">Reference proteome</keyword>
<dbReference type="Proteomes" id="UP000598174">
    <property type="component" value="Unassembled WGS sequence"/>
</dbReference>
<evidence type="ECO:0000313" key="2">
    <source>
        <dbReference type="EMBL" id="GIE13103.1"/>
    </source>
</evidence>
<accession>A0A919J370</accession>
<protein>
    <submittedName>
        <fullName evidence="2">Uncharacterized protein</fullName>
    </submittedName>
</protein>
<feature type="signal peptide" evidence="1">
    <location>
        <begin position="1"/>
        <end position="33"/>
    </location>
</feature>
<dbReference type="AlphaFoldDB" id="A0A919J370"/>
<evidence type="ECO:0000313" key="3">
    <source>
        <dbReference type="Proteomes" id="UP000598174"/>
    </source>
</evidence>